<proteinExistence type="predicted"/>
<dbReference type="Proteomes" id="UP000288058">
    <property type="component" value="Unassembled WGS sequence"/>
</dbReference>
<dbReference type="RefSeq" id="WP_126780705.1">
    <property type="nucleotide sequence ID" value="NZ_PIQC01000003.1"/>
</dbReference>
<evidence type="ECO:0000313" key="2">
    <source>
        <dbReference type="Proteomes" id="UP000288058"/>
    </source>
</evidence>
<protein>
    <submittedName>
        <fullName evidence="1">Beta-3-deoxy-D-manno-oct-2-ulosonic acid transferase</fullName>
    </submittedName>
</protein>
<dbReference type="EMBL" id="PIQC01000003">
    <property type="protein sequence ID" value="RUO71795.1"/>
    <property type="molecule type" value="Genomic_DNA"/>
</dbReference>
<accession>A0A432Z1Q4</accession>
<reference evidence="2" key="1">
    <citation type="journal article" date="2018" name="Front. Microbiol.">
        <title>Genome-Based Analysis Reveals the Taxonomy and Diversity of the Family Idiomarinaceae.</title>
        <authorList>
            <person name="Liu Y."/>
            <person name="Lai Q."/>
            <person name="Shao Z."/>
        </authorList>
    </citation>
    <scope>NUCLEOTIDE SEQUENCE [LARGE SCALE GENOMIC DNA]</scope>
    <source>
        <strain evidence="2">R22</strain>
    </source>
</reference>
<dbReference type="CDD" id="cd16439">
    <property type="entry name" value="beta_Kdo_transferase_KpsC_2"/>
    <property type="match status" value="1"/>
</dbReference>
<sequence>MIINIKPPVYIVGVKRFWKPSWQQFFGYLKPQFVAKPSQVPSGASALIWGVQTPTSAFNKNVTLYRVEDGFLRSVGLGAEFARPCSWVVDSRGMYFDATQPSDLEHQLQHGKFTQDDKQRADALIQQLNTSGVNKYNTGNNHWQRPTTDKRIILVPGQVESDASIQLGSPAVKTNIGLLEQVRTQNPDAYIIYKPHPDVVAGARAAGQGEERAKQLCDDYVTSASINQVFAAAEEVHTLTSLSGFEALVRGKKVHCYGQPFYSGWGLTEDHNPQPRRTRQLALNELVAATLIHYPMYRLANSGSKEVTPEQVIKCLQKQRQQQTSITAKTLALPSQMLKKSARKLLNLWR</sequence>
<organism evidence="1 2">
    <name type="scientific">Idiomarina ramblicola</name>
    <dbReference type="NCBI Taxonomy" id="263724"/>
    <lineage>
        <taxon>Bacteria</taxon>
        <taxon>Pseudomonadati</taxon>
        <taxon>Pseudomonadota</taxon>
        <taxon>Gammaproteobacteria</taxon>
        <taxon>Alteromonadales</taxon>
        <taxon>Idiomarinaceae</taxon>
        <taxon>Idiomarina</taxon>
    </lineage>
</organism>
<dbReference type="Pfam" id="PF05159">
    <property type="entry name" value="Capsule_synth"/>
    <property type="match status" value="2"/>
</dbReference>
<dbReference type="GO" id="GO:0016740">
    <property type="term" value="F:transferase activity"/>
    <property type="evidence" value="ECO:0007669"/>
    <property type="project" value="UniProtKB-KW"/>
</dbReference>
<dbReference type="GO" id="GO:0015774">
    <property type="term" value="P:polysaccharide transport"/>
    <property type="evidence" value="ECO:0007669"/>
    <property type="project" value="InterPro"/>
</dbReference>
<dbReference type="InterPro" id="IPR007833">
    <property type="entry name" value="Capsule_polysaccharide_synth"/>
</dbReference>
<dbReference type="AlphaFoldDB" id="A0A432Z1Q4"/>
<dbReference type="OrthoDB" id="543755at2"/>
<dbReference type="GO" id="GO:0000271">
    <property type="term" value="P:polysaccharide biosynthetic process"/>
    <property type="evidence" value="ECO:0007669"/>
    <property type="project" value="InterPro"/>
</dbReference>
<gene>
    <name evidence="1" type="ORF">CWI78_04565</name>
</gene>
<keyword evidence="2" id="KW-1185">Reference proteome</keyword>
<evidence type="ECO:0000313" key="1">
    <source>
        <dbReference type="EMBL" id="RUO71795.1"/>
    </source>
</evidence>
<comment type="caution">
    <text evidence="1">The sequence shown here is derived from an EMBL/GenBank/DDBJ whole genome shotgun (WGS) entry which is preliminary data.</text>
</comment>
<keyword evidence="1" id="KW-0808">Transferase</keyword>
<name>A0A432Z1Q4_9GAMM</name>